<evidence type="ECO:0000313" key="9">
    <source>
        <dbReference type="EMBL" id="PHH75553.1"/>
    </source>
</evidence>
<comment type="caution">
    <text evidence="9">The sequence shown here is derived from an EMBL/GenBank/DDBJ whole genome shotgun (WGS) entry which is preliminary data.</text>
</comment>
<sequence length="323" mass="35740">MAIRSLASSMPVLLGNTLPTTPYSLQSSTTPLPLVIWHGLGDTFNSEGMQQVVELAQAIHPGTLVYPVSLADSDANADRSATFFGNVSTQVDAVCAALASHPILSTAPAIDALGFSQGGQFLRAYVERCNAPPVRSLVTFGSQHNGITEFRACDPSDWLCRGAMLLLRSNTWSDFVQSRLVPAQYFRDPSDLASFLHHSNFLADINNERPAKKESYALNIARLSYFVMYMFDHDTTVVPKQTSWFDDVNGSTTTPLRERRLYKDDWLGLQKLDRKGGLVFRSVPGEHMQIPIEVLNQTMTEFFGPQTKSESSLDDTLTEPDEL</sequence>
<dbReference type="PANTHER" id="PTHR11247:SF8">
    <property type="entry name" value="PALMITOYL-PROTEIN THIOESTERASE 1"/>
    <property type="match status" value="1"/>
</dbReference>
<dbReference type="SUPFAM" id="SSF53474">
    <property type="entry name" value="alpha/beta-Hydrolases"/>
    <property type="match status" value="1"/>
</dbReference>
<dbReference type="PANTHER" id="PTHR11247">
    <property type="entry name" value="PALMITOYL-PROTEIN THIOESTERASE/DOLICHYLDIPHOSPHATASE 1"/>
    <property type="match status" value="1"/>
</dbReference>
<evidence type="ECO:0000256" key="3">
    <source>
        <dbReference type="ARBA" id="ARBA00014212"/>
    </source>
</evidence>
<protein>
    <recommendedName>
        <fullName evidence="3">Palmitoyl-protein thioesterase 1</fullName>
        <ecNumber evidence="2">3.1.2.22</ecNumber>
    </recommendedName>
    <alternativeName>
        <fullName evidence="8">Palmitoyl-protein hydrolase 1</fullName>
    </alternativeName>
</protein>
<evidence type="ECO:0000313" key="10">
    <source>
        <dbReference type="Proteomes" id="UP000224854"/>
    </source>
</evidence>
<keyword evidence="5" id="KW-0378">Hydrolase</keyword>
<dbReference type="EMBL" id="NJEU01000366">
    <property type="protein sequence ID" value="PHH75553.1"/>
    <property type="molecule type" value="Genomic_DNA"/>
</dbReference>
<evidence type="ECO:0000256" key="4">
    <source>
        <dbReference type="ARBA" id="ARBA00022729"/>
    </source>
</evidence>
<comment type="similarity">
    <text evidence="1">Belongs to the palmitoyl-protein thioesterase family.</text>
</comment>
<dbReference type="PRINTS" id="PR00414">
    <property type="entry name" value="PPTHIESTRASE"/>
</dbReference>
<keyword evidence="6" id="KW-1015">Disulfide bond</keyword>
<dbReference type="InterPro" id="IPR029058">
    <property type="entry name" value="AB_hydrolase_fold"/>
</dbReference>
<evidence type="ECO:0000256" key="5">
    <source>
        <dbReference type="ARBA" id="ARBA00022801"/>
    </source>
</evidence>
<dbReference type="Proteomes" id="UP000224854">
    <property type="component" value="Unassembled WGS sequence"/>
</dbReference>
<accession>A0A2C5Z6R9</accession>
<dbReference type="FunFam" id="3.40.50.1820:FF:000107">
    <property type="entry name" value="Palmitoyl-protein thioesterase 1"/>
    <property type="match status" value="1"/>
</dbReference>
<proteinExistence type="inferred from homology"/>
<evidence type="ECO:0000256" key="2">
    <source>
        <dbReference type="ARBA" id="ARBA00012423"/>
    </source>
</evidence>
<dbReference type="EC" id="3.1.2.22" evidence="2"/>
<dbReference type="OrthoDB" id="10263094at2759"/>
<dbReference type="GO" id="GO:0008474">
    <property type="term" value="F:palmitoyl-(protein) hydrolase activity"/>
    <property type="evidence" value="ECO:0007669"/>
    <property type="project" value="UniProtKB-EC"/>
</dbReference>
<dbReference type="AlphaFoldDB" id="A0A2C5Z6R9"/>
<organism evidence="9 10">
    <name type="scientific">Ophiocordyceps australis</name>
    <dbReference type="NCBI Taxonomy" id="1399860"/>
    <lineage>
        <taxon>Eukaryota</taxon>
        <taxon>Fungi</taxon>
        <taxon>Dikarya</taxon>
        <taxon>Ascomycota</taxon>
        <taxon>Pezizomycotina</taxon>
        <taxon>Sordariomycetes</taxon>
        <taxon>Hypocreomycetidae</taxon>
        <taxon>Hypocreales</taxon>
        <taxon>Ophiocordycipitaceae</taxon>
        <taxon>Ophiocordyceps</taxon>
    </lineage>
</organism>
<keyword evidence="4" id="KW-0732">Signal</keyword>
<name>A0A2C5Z6R9_9HYPO</name>
<keyword evidence="10" id="KW-1185">Reference proteome</keyword>
<dbReference type="InterPro" id="IPR002472">
    <property type="entry name" value="Palm_thioest"/>
</dbReference>
<gene>
    <name evidence="9" type="ORF">CDD82_4393</name>
</gene>
<evidence type="ECO:0000256" key="1">
    <source>
        <dbReference type="ARBA" id="ARBA00010758"/>
    </source>
</evidence>
<evidence type="ECO:0000256" key="6">
    <source>
        <dbReference type="ARBA" id="ARBA00023157"/>
    </source>
</evidence>
<evidence type="ECO:0000256" key="7">
    <source>
        <dbReference type="ARBA" id="ARBA00023180"/>
    </source>
</evidence>
<dbReference type="Pfam" id="PF02089">
    <property type="entry name" value="Palm_thioest"/>
    <property type="match status" value="1"/>
</dbReference>
<evidence type="ECO:0000256" key="8">
    <source>
        <dbReference type="ARBA" id="ARBA00031934"/>
    </source>
</evidence>
<dbReference type="Gene3D" id="3.40.50.1820">
    <property type="entry name" value="alpha/beta hydrolase"/>
    <property type="match status" value="1"/>
</dbReference>
<keyword evidence="7" id="KW-0325">Glycoprotein</keyword>
<reference evidence="9 10" key="1">
    <citation type="submission" date="2017-06" db="EMBL/GenBank/DDBJ databases">
        <title>Ant-infecting Ophiocordyceps genomes reveal a high diversity of potential behavioral manipulation genes and a possible major role for enterotoxins.</title>
        <authorList>
            <person name="De Bekker C."/>
            <person name="Evans H.C."/>
            <person name="Brachmann A."/>
            <person name="Hughes D.P."/>
        </authorList>
    </citation>
    <scope>NUCLEOTIDE SEQUENCE [LARGE SCALE GENOMIC DNA]</scope>
    <source>
        <strain evidence="9 10">1348a</strain>
    </source>
</reference>